<keyword evidence="9" id="KW-1185">Reference proteome</keyword>
<evidence type="ECO:0000256" key="7">
    <source>
        <dbReference type="SAM" id="SignalP"/>
    </source>
</evidence>
<dbReference type="InterPro" id="IPR005899">
    <property type="entry name" value="Na_pump_deCOase"/>
</dbReference>
<dbReference type="GO" id="GO:0015081">
    <property type="term" value="F:sodium ion transmembrane transporter activity"/>
    <property type="evidence" value="ECO:0007669"/>
    <property type="project" value="InterPro"/>
</dbReference>
<gene>
    <name evidence="8" type="ORF">SAMN02745243_00038</name>
</gene>
<dbReference type="GO" id="GO:0005886">
    <property type="term" value="C:plasma membrane"/>
    <property type="evidence" value="ECO:0007669"/>
    <property type="project" value="UniProtKB-SubCell"/>
</dbReference>
<keyword evidence="5 6" id="KW-0472">Membrane</keyword>
<reference evidence="8 9" key="1">
    <citation type="submission" date="2016-11" db="EMBL/GenBank/DDBJ databases">
        <authorList>
            <person name="Jaros S."/>
            <person name="Januszkiewicz K."/>
            <person name="Wedrychowicz H."/>
        </authorList>
    </citation>
    <scope>NUCLEOTIDE SEQUENCE [LARGE SCALE GENOMIC DNA]</scope>
    <source>
        <strain evidence="8 9">DSM 15480</strain>
    </source>
</reference>
<dbReference type="AlphaFoldDB" id="A0A1M6HJB4"/>
<evidence type="ECO:0000313" key="8">
    <source>
        <dbReference type="EMBL" id="SHJ22258.1"/>
    </source>
</evidence>
<dbReference type="Proteomes" id="UP000184301">
    <property type="component" value="Unassembled WGS sequence"/>
</dbReference>
<dbReference type="OrthoDB" id="1912660at2"/>
<dbReference type="EMBL" id="FQZY01000005">
    <property type="protein sequence ID" value="SHJ22258.1"/>
    <property type="molecule type" value="Genomic_DNA"/>
</dbReference>
<evidence type="ECO:0000256" key="6">
    <source>
        <dbReference type="SAM" id="Phobius"/>
    </source>
</evidence>
<accession>A0A1M6HJB4</accession>
<keyword evidence="4 6" id="KW-1133">Transmembrane helix</keyword>
<comment type="subcellular location">
    <subcellularLocation>
        <location evidence="1">Cell membrane</location>
    </subcellularLocation>
</comment>
<evidence type="ECO:0000313" key="9">
    <source>
        <dbReference type="Proteomes" id="UP000184301"/>
    </source>
</evidence>
<keyword evidence="3 6" id="KW-0812">Transmembrane</keyword>
<dbReference type="NCBIfam" id="TIGR01195">
    <property type="entry name" value="oadG_fam"/>
    <property type="match status" value="1"/>
</dbReference>
<organism evidence="8 9">
    <name type="scientific">Hespellia stercorisuis DSM 15480</name>
    <dbReference type="NCBI Taxonomy" id="1121950"/>
    <lineage>
        <taxon>Bacteria</taxon>
        <taxon>Bacillati</taxon>
        <taxon>Bacillota</taxon>
        <taxon>Clostridia</taxon>
        <taxon>Lachnospirales</taxon>
        <taxon>Lachnospiraceae</taxon>
        <taxon>Hespellia</taxon>
    </lineage>
</organism>
<feature type="signal peptide" evidence="7">
    <location>
        <begin position="1"/>
        <end position="20"/>
    </location>
</feature>
<evidence type="ECO:0000256" key="2">
    <source>
        <dbReference type="ARBA" id="ARBA00022475"/>
    </source>
</evidence>
<sequence>MKKKISLLLLVFVLAATCLAGCGGSTEKATLNYDEATLQSYSENIVQSFSQMSDDNFELLKEESEFASNSRLLQAGLPIQCEDFRTMIEAWQNATKEYGAYVEHGDWQIEATDKDVTLTTTADFENKQTELVFVFDEKLNMTSLTVDVHYTIGQILEKAGLNTLLGMGTVFAVLIFISLIISLFKFIPAIEAKFKNKNKVEVAAQAPVSRPAPVQTAVVTDDTELIAVITAAIAASEGTSSDGFIVRSIKRRKTNKWN</sequence>
<feature type="transmembrane region" description="Helical" evidence="6">
    <location>
        <begin position="164"/>
        <end position="187"/>
    </location>
</feature>
<name>A0A1M6HJB4_9FIRM</name>
<evidence type="ECO:0000256" key="3">
    <source>
        <dbReference type="ARBA" id="ARBA00022692"/>
    </source>
</evidence>
<dbReference type="STRING" id="1121950.SAMN02745243_00038"/>
<evidence type="ECO:0000256" key="5">
    <source>
        <dbReference type="ARBA" id="ARBA00023136"/>
    </source>
</evidence>
<dbReference type="Pfam" id="PF04277">
    <property type="entry name" value="OAD_gamma"/>
    <property type="match status" value="1"/>
</dbReference>
<proteinExistence type="predicted"/>
<keyword evidence="7" id="KW-0732">Signal</keyword>
<keyword evidence="2" id="KW-1003">Cell membrane</keyword>
<evidence type="ECO:0000256" key="4">
    <source>
        <dbReference type="ARBA" id="ARBA00022989"/>
    </source>
</evidence>
<feature type="chain" id="PRO_5039471406" evidence="7">
    <location>
        <begin position="21"/>
        <end position="258"/>
    </location>
</feature>
<protein>
    <submittedName>
        <fullName evidence="8">Sodium pump decarboxylases, gamma subunit</fullName>
    </submittedName>
</protein>
<dbReference type="RefSeq" id="WP_073103527.1">
    <property type="nucleotide sequence ID" value="NZ_FQZY01000005.1"/>
</dbReference>
<evidence type="ECO:0000256" key="1">
    <source>
        <dbReference type="ARBA" id="ARBA00004236"/>
    </source>
</evidence>
<dbReference type="GO" id="GO:0036376">
    <property type="term" value="P:sodium ion export across plasma membrane"/>
    <property type="evidence" value="ECO:0007669"/>
    <property type="project" value="InterPro"/>
</dbReference>